<dbReference type="Proteomes" id="UP000290637">
    <property type="component" value="Chromosome"/>
</dbReference>
<reference evidence="1 2" key="1">
    <citation type="submission" date="2019-02" db="EMBL/GenBank/DDBJ databases">
        <title>Draft Genome Sequences of Six Type Strains of the Genus Massilia.</title>
        <authorList>
            <person name="Miess H."/>
            <person name="Frediansyhah A."/>
            <person name="Gross H."/>
        </authorList>
    </citation>
    <scope>NUCLEOTIDE SEQUENCE [LARGE SCALE GENOMIC DNA]</scope>
    <source>
        <strain evidence="1 2">DSM 17473</strain>
    </source>
</reference>
<name>A0A4P6KYA3_9BURK</name>
<dbReference type="PROSITE" id="PS51257">
    <property type="entry name" value="PROKAR_LIPOPROTEIN"/>
    <property type="match status" value="1"/>
</dbReference>
<accession>A0A4P6KYA3</accession>
<sequence>MKANTIGMAVLALALAACGGKSEFTINGGFYDANGNLEPLSNPGLVLANGDDEIAVPVGTTRFSFPKTIEYGNAFNVVVKTQPQHMTCDPTSTPGTAGRNESINIALRCQQNKYAVGVTVKGLTEAAATDARLQLINGSSVVEVTAASPVASFGSIPVGTAYGITIFQQPLNQTCTITNGSGIMGDADRADAVVNCVKNP</sequence>
<dbReference type="AlphaFoldDB" id="A0A4P6KYA3"/>
<keyword evidence="2" id="KW-1185">Reference proteome</keyword>
<evidence type="ECO:0000313" key="1">
    <source>
        <dbReference type="EMBL" id="QBE64171.1"/>
    </source>
</evidence>
<proteinExistence type="predicted"/>
<dbReference type="OrthoDB" id="8702084at2"/>
<dbReference type="KEGG" id="plue:EWM63_15240"/>
<evidence type="ECO:0000313" key="2">
    <source>
        <dbReference type="Proteomes" id="UP000290637"/>
    </source>
</evidence>
<organism evidence="1 2">
    <name type="scientific">Pseudoduganella lutea</name>
    <dbReference type="NCBI Taxonomy" id="321985"/>
    <lineage>
        <taxon>Bacteria</taxon>
        <taxon>Pseudomonadati</taxon>
        <taxon>Pseudomonadota</taxon>
        <taxon>Betaproteobacteria</taxon>
        <taxon>Burkholderiales</taxon>
        <taxon>Oxalobacteraceae</taxon>
        <taxon>Telluria group</taxon>
        <taxon>Pseudoduganella</taxon>
    </lineage>
</organism>
<dbReference type="RefSeq" id="WP_130187291.1">
    <property type="nucleotide sequence ID" value="NZ_CP035913.1"/>
</dbReference>
<protein>
    <recommendedName>
        <fullName evidence="3">Lipoprotein</fullName>
    </recommendedName>
</protein>
<evidence type="ECO:0008006" key="3">
    <source>
        <dbReference type="Google" id="ProtNLM"/>
    </source>
</evidence>
<dbReference type="EMBL" id="CP035913">
    <property type="protein sequence ID" value="QBE64171.1"/>
    <property type="molecule type" value="Genomic_DNA"/>
</dbReference>
<gene>
    <name evidence="1" type="ORF">EWM63_15240</name>
</gene>